<gene>
    <name evidence="3" type="ORF">NIES2135_30030</name>
</gene>
<name>A0A1Z4JHN8_LEPBY</name>
<feature type="compositionally biased region" description="Polar residues" evidence="1">
    <location>
        <begin position="275"/>
        <end position="284"/>
    </location>
</feature>
<dbReference type="EMBL" id="AP018203">
    <property type="protein sequence ID" value="BAY56173.1"/>
    <property type="molecule type" value="Genomic_DNA"/>
</dbReference>
<feature type="region of interest" description="Disordered" evidence="1">
    <location>
        <begin position="272"/>
        <end position="297"/>
    </location>
</feature>
<feature type="compositionally biased region" description="Basic and acidic residues" evidence="1">
    <location>
        <begin position="285"/>
        <end position="297"/>
    </location>
</feature>
<organism evidence="3 4">
    <name type="scientific">Leptolyngbya boryana NIES-2135</name>
    <dbReference type="NCBI Taxonomy" id="1973484"/>
    <lineage>
        <taxon>Bacteria</taxon>
        <taxon>Bacillati</taxon>
        <taxon>Cyanobacteriota</taxon>
        <taxon>Cyanophyceae</taxon>
        <taxon>Leptolyngbyales</taxon>
        <taxon>Leptolyngbyaceae</taxon>
        <taxon>Leptolyngbya group</taxon>
        <taxon>Leptolyngbya</taxon>
    </lineage>
</organism>
<protein>
    <submittedName>
        <fullName evidence="3">Uncharacterized protein</fullName>
    </submittedName>
</protein>
<evidence type="ECO:0000256" key="2">
    <source>
        <dbReference type="SAM" id="SignalP"/>
    </source>
</evidence>
<dbReference type="Proteomes" id="UP000217895">
    <property type="component" value="Chromosome"/>
</dbReference>
<keyword evidence="2" id="KW-0732">Signal</keyword>
<reference evidence="3 4" key="1">
    <citation type="submission" date="2017-06" db="EMBL/GenBank/DDBJ databases">
        <title>Genome sequencing of cyanobaciteial culture collection at National Institute for Environmental Studies (NIES).</title>
        <authorList>
            <person name="Hirose Y."/>
            <person name="Shimura Y."/>
            <person name="Fujisawa T."/>
            <person name="Nakamura Y."/>
            <person name="Kawachi M."/>
        </authorList>
    </citation>
    <scope>NUCLEOTIDE SEQUENCE [LARGE SCALE GENOMIC DNA]</scope>
    <source>
        <strain evidence="3 4">NIES-2135</strain>
    </source>
</reference>
<feature type="signal peptide" evidence="2">
    <location>
        <begin position="1"/>
        <end position="24"/>
    </location>
</feature>
<evidence type="ECO:0000256" key="1">
    <source>
        <dbReference type="SAM" id="MobiDB-lite"/>
    </source>
</evidence>
<accession>A0A1Z4JHN8</accession>
<sequence length="297" mass="32261">MKKIVSLMISVIVLTLSGVRSTQAQVLEFTPNLPKSEVKKSPKIQESTPSEIQESPSSKTQASSPAILTPLKPSSPPQPQPKPQNIDTSTDDTRLVAVAPDELFAGGSDSLVARAVGSAEGTRTPEGGKTWAYYGHVDPGNGAWNMGSFSYQHGASSPDDADRRQLDRLWRQYQVIQESAIAAGLRLGLEEQLNGIDLANQAPLAALDEGGYVDRLRQAYERGFRGSEAVLQARTYSYLNPRTNRWEAPGLGNTLEGISRDQARRQGAIAEAMSYHQQSQVARSRTSDDERVSAVPK</sequence>
<proteinExistence type="predicted"/>
<dbReference type="AlphaFoldDB" id="A0A1Z4JHN8"/>
<evidence type="ECO:0000313" key="3">
    <source>
        <dbReference type="EMBL" id="BAY56173.1"/>
    </source>
</evidence>
<feature type="region of interest" description="Disordered" evidence="1">
    <location>
        <begin position="36"/>
        <end position="89"/>
    </location>
</feature>
<keyword evidence="4" id="KW-1185">Reference proteome</keyword>
<evidence type="ECO:0000313" key="4">
    <source>
        <dbReference type="Proteomes" id="UP000217895"/>
    </source>
</evidence>
<feature type="compositionally biased region" description="Pro residues" evidence="1">
    <location>
        <begin position="73"/>
        <end position="82"/>
    </location>
</feature>
<feature type="chain" id="PRO_5011119224" evidence="2">
    <location>
        <begin position="25"/>
        <end position="297"/>
    </location>
</feature>
<feature type="compositionally biased region" description="Polar residues" evidence="1">
    <location>
        <begin position="44"/>
        <end position="66"/>
    </location>
</feature>